<feature type="domain" description="Macro" evidence="1">
    <location>
        <begin position="46"/>
        <end position="86"/>
    </location>
</feature>
<comment type="caution">
    <text evidence="2">The sequence shown here is derived from an EMBL/GenBank/DDBJ whole genome shotgun (WGS) entry which is preliminary data.</text>
</comment>
<protein>
    <recommendedName>
        <fullName evidence="1">Macro domain-containing protein</fullName>
    </recommendedName>
</protein>
<dbReference type="Gene3D" id="3.40.220.10">
    <property type="entry name" value="Leucine Aminopeptidase, subunit E, domain 1"/>
    <property type="match status" value="1"/>
</dbReference>
<dbReference type="SUPFAM" id="SSF52949">
    <property type="entry name" value="Macro domain-like"/>
    <property type="match status" value="1"/>
</dbReference>
<evidence type="ECO:0000313" key="3">
    <source>
        <dbReference type="Proteomes" id="UP000324800"/>
    </source>
</evidence>
<dbReference type="InterPro" id="IPR043472">
    <property type="entry name" value="Macro_dom-like"/>
</dbReference>
<gene>
    <name evidence="2" type="ORF">EZS28_031521</name>
</gene>
<sequence length="86" mass="9848">MTYINEYAERITNEPFENKKDKEIFEMSLDNYIKQKNIKGLTITKLNPLSHKQIQGRNLILWQGDITKLQVDAIVNAAKKTLLGGG</sequence>
<dbReference type="OrthoDB" id="6133115at2759"/>
<organism evidence="2 3">
    <name type="scientific">Streblomastix strix</name>
    <dbReference type="NCBI Taxonomy" id="222440"/>
    <lineage>
        <taxon>Eukaryota</taxon>
        <taxon>Metamonada</taxon>
        <taxon>Preaxostyla</taxon>
        <taxon>Oxymonadida</taxon>
        <taxon>Streblomastigidae</taxon>
        <taxon>Streblomastix</taxon>
    </lineage>
</organism>
<evidence type="ECO:0000313" key="2">
    <source>
        <dbReference type="EMBL" id="KAA6372951.1"/>
    </source>
</evidence>
<dbReference type="PROSITE" id="PS51154">
    <property type="entry name" value="MACRO"/>
    <property type="match status" value="1"/>
</dbReference>
<accession>A0A5J4USN3</accession>
<dbReference type="AlphaFoldDB" id="A0A5J4USN3"/>
<dbReference type="InterPro" id="IPR002589">
    <property type="entry name" value="Macro_dom"/>
</dbReference>
<feature type="non-terminal residue" evidence="2">
    <location>
        <position position="86"/>
    </location>
</feature>
<dbReference type="Proteomes" id="UP000324800">
    <property type="component" value="Unassembled WGS sequence"/>
</dbReference>
<proteinExistence type="predicted"/>
<evidence type="ECO:0000259" key="1">
    <source>
        <dbReference type="PROSITE" id="PS51154"/>
    </source>
</evidence>
<name>A0A5J4USN3_9EUKA</name>
<reference evidence="2 3" key="1">
    <citation type="submission" date="2019-03" db="EMBL/GenBank/DDBJ databases">
        <title>Single cell metagenomics reveals metabolic interactions within the superorganism composed of flagellate Streblomastix strix and complex community of Bacteroidetes bacteria on its surface.</title>
        <authorList>
            <person name="Treitli S.C."/>
            <person name="Kolisko M."/>
            <person name="Husnik F."/>
            <person name="Keeling P."/>
            <person name="Hampl V."/>
        </authorList>
    </citation>
    <scope>NUCLEOTIDE SEQUENCE [LARGE SCALE GENOMIC DNA]</scope>
    <source>
        <strain evidence="2">ST1C</strain>
    </source>
</reference>
<dbReference type="EMBL" id="SNRW01013142">
    <property type="protein sequence ID" value="KAA6372951.1"/>
    <property type="molecule type" value="Genomic_DNA"/>
</dbReference>